<sequence length="319" mass="35673">MDCSPEIQTWSTALVEPERRLDYWISAVCEGFLEMDIASLAPASFASELQRGQLDVIGVNHVRGDPQHVYRTRRAIARGQSNFYYLLCKTDRNWSATQCERTAMLRPHDLLLVDSRRPYEFHFPVTSDTISLELPMGWVERWLTAPEQHLGRVIDGQSGWGLALSGFVRQWSPELAVRSPLPAPLLVDQLGALLALALEGDVTQSPAETSGTAALIDRIRRALRERYAEPGLTAASIATQLQISERTLHRGLASASVTFSGLLADCRMSMARKMLAEPRFDRVSIGGIGQKVGLTDPSHFIRQCRKYLGVTPGEFRRRR</sequence>
<dbReference type="RefSeq" id="WP_068732306.1">
    <property type="nucleotide sequence ID" value="NZ_LVYV01000009.1"/>
</dbReference>
<comment type="caution">
    <text evidence="5">The sequence shown here is derived from an EMBL/GenBank/DDBJ whole genome shotgun (WGS) entry which is preliminary data.</text>
</comment>
<accession>A0A163ZP13</accession>
<dbReference type="SMART" id="SM00342">
    <property type="entry name" value="HTH_ARAC"/>
    <property type="match status" value="1"/>
</dbReference>
<dbReference type="Pfam" id="PF14525">
    <property type="entry name" value="AraC_binding_2"/>
    <property type="match status" value="1"/>
</dbReference>
<dbReference type="AlphaFoldDB" id="A0A163ZP13"/>
<dbReference type="Proteomes" id="UP000076574">
    <property type="component" value="Unassembled WGS sequence"/>
</dbReference>
<dbReference type="Pfam" id="PF12833">
    <property type="entry name" value="HTH_18"/>
    <property type="match status" value="1"/>
</dbReference>
<evidence type="ECO:0000256" key="2">
    <source>
        <dbReference type="ARBA" id="ARBA00023125"/>
    </source>
</evidence>
<feature type="domain" description="HTH araC/xylS-type" evidence="4">
    <location>
        <begin position="217"/>
        <end position="318"/>
    </location>
</feature>
<dbReference type="SUPFAM" id="SSF46689">
    <property type="entry name" value="Homeodomain-like"/>
    <property type="match status" value="1"/>
</dbReference>
<dbReference type="GO" id="GO:0003700">
    <property type="term" value="F:DNA-binding transcription factor activity"/>
    <property type="evidence" value="ECO:0007669"/>
    <property type="project" value="InterPro"/>
</dbReference>
<proteinExistence type="predicted"/>
<dbReference type="InterPro" id="IPR009057">
    <property type="entry name" value="Homeodomain-like_sf"/>
</dbReference>
<dbReference type="GO" id="GO:0000976">
    <property type="term" value="F:transcription cis-regulatory region binding"/>
    <property type="evidence" value="ECO:0007669"/>
    <property type="project" value="TreeGrafter"/>
</dbReference>
<evidence type="ECO:0000256" key="3">
    <source>
        <dbReference type="ARBA" id="ARBA00023163"/>
    </source>
</evidence>
<evidence type="ECO:0000313" key="5">
    <source>
        <dbReference type="EMBL" id="KZD23696.1"/>
    </source>
</evidence>
<dbReference type="STRING" id="943830.A4A58_26660"/>
<dbReference type="PANTHER" id="PTHR47894:SF1">
    <property type="entry name" value="HTH-TYPE TRANSCRIPTIONAL REGULATOR VQSM"/>
    <property type="match status" value="1"/>
</dbReference>
<protein>
    <submittedName>
        <fullName evidence="5">AraC family transcriptional regulator</fullName>
    </submittedName>
</protein>
<keyword evidence="3" id="KW-0804">Transcription</keyword>
<dbReference type="Gene3D" id="1.10.10.60">
    <property type="entry name" value="Homeodomain-like"/>
    <property type="match status" value="1"/>
</dbReference>
<dbReference type="PROSITE" id="PS01124">
    <property type="entry name" value="HTH_ARAC_FAMILY_2"/>
    <property type="match status" value="1"/>
</dbReference>
<keyword evidence="6" id="KW-1185">Reference proteome</keyword>
<dbReference type="InterPro" id="IPR035418">
    <property type="entry name" value="AraC-bd_2"/>
</dbReference>
<dbReference type="PANTHER" id="PTHR47894">
    <property type="entry name" value="HTH-TYPE TRANSCRIPTIONAL REGULATOR GADX"/>
    <property type="match status" value="1"/>
</dbReference>
<name>A0A163ZP13_9BRAD</name>
<reference evidence="5 6" key="1">
    <citation type="submission" date="2016-03" db="EMBL/GenBank/DDBJ databases">
        <title>Microsymbionts genomes from the relict species Vavilovia formosa (Stev.) Fed.</title>
        <authorList>
            <person name="Kopat V."/>
            <person name="Chirak E."/>
            <person name="Kimeklis A."/>
            <person name="Andronov E."/>
        </authorList>
    </citation>
    <scope>NUCLEOTIDE SEQUENCE [LARGE SCALE GENOMIC DNA]</scope>
    <source>
        <strain evidence="5 6">Vaf07</strain>
    </source>
</reference>
<evidence type="ECO:0000313" key="6">
    <source>
        <dbReference type="Proteomes" id="UP000076574"/>
    </source>
</evidence>
<evidence type="ECO:0000256" key="1">
    <source>
        <dbReference type="ARBA" id="ARBA00023015"/>
    </source>
</evidence>
<organism evidence="5 6">
    <name type="scientific">Tardiphaga robiniae</name>
    <dbReference type="NCBI Taxonomy" id="943830"/>
    <lineage>
        <taxon>Bacteria</taxon>
        <taxon>Pseudomonadati</taxon>
        <taxon>Pseudomonadota</taxon>
        <taxon>Alphaproteobacteria</taxon>
        <taxon>Hyphomicrobiales</taxon>
        <taxon>Nitrobacteraceae</taxon>
        <taxon>Tardiphaga</taxon>
    </lineage>
</organism>
<dbReference type="OrthoDB" id="8004517at2"/>
<gene>
    <name evidence="5" type="ORF">A4A58_26660</name>
</gene>
<keyword evidence="2" id="KW-0238">DNA-binding</keyword>
<dbReference type="InterPro" id="IPR018060">
    <property type="entry name" value="HTH_AraC"/>
</dbReference>
<dbReference type="EMBL" id="LVYV01000009">
    <property type="protein sequence ID" value="KZD23696.1"/>
    <property type="molecule type" value="Genomic_DNA"/>
</dbReference>
<dbReference type="GO" id="GO:0005829">
    <property type="term" value="C:cytosol"/>
    <property type="evidence" value="ECO:0007669"/>
    <property type="project" value="TreeGrafter"/>
</dbReference>
<evidence type="ECO:0000259" key="4">
    <source>
        <dbReference type="PROSITE" id="PS01124"/>
    </source>
</evidence>
<keyword evidence="1" id="KW-0805">Transcription regulation</keyword>